<dbReference type="InterPro" id="IPR006501">
    <property type="entry name" value="Pectinesterase_inhib_dom"/>
</dbReference>
<dbReference type="RefSeq" id="XP_031402846.1">
    <property type="nucleotide sequence ID" value="XM_031546986.1"/>
</dbReference>
<dbReference type="PANTHER" id="PTHR31080">
    <property type="entry name" value="PECTINESTERASE INHIBITOR-LIKE"/>
    <property type="match status" value="1"/>
</dbReference>
<dbReference type="FunFam" id="1.20.140.40:FF:000006">
    <property type="entry name" value="Pectinesterase inhibitor 3"/>
    <property type="match status" value="1"/>
</dbReference>
<dbReference type="GeneID" id="116212395"/>
<evidence type="ECO:0000256" key="3">
    <source>
        <dbReference type="ARBA" id="ARBA00022525"/>
    </source>
</evidence>
<dbReference type="EMBL" id="MTKT01002507">
    <property type="protein sequence ID" value="OWM77941.1"/>
    <property type="molecule type" value="Genomic_DNA"/>
</dbReference>
<dbReference type="AlphaFoldDB" id="A0A218X0F5"/>
<evidence type="ECO:0000313" key="9">
    <source>
        <dbReference type="EMBL" id="OWM77941.1"/>
    </source>
</evidence>
<evidence type="ECO:0000256" key="7">
    <source>
        <dbReference type="SAM" id="SignalP"/>
    </source>
</evidence>
<evidence type="ECO:0000256" key="6">
    <source>
        <dbReference type="ARBA" id="ARBA00038471"/>
    </source>
</evidence>
<comment type="similarity">
    <text evidence="6">Belongs to the PMEI family.</text>
</comment>
<dbReference type="Proteomes" id="UP000197138">
    <property type="component" value="Unassembled WGS sequence"/>
</dbReference>
<keyword evidence="5" id="KW-1015">Disulfide bond</keyword>
<dbReference type="InterPro" id="IPR051955">
    <property type="entry name" value="PME_Inhibitor"/>
</dbReference>
<keyword evidence="11" id="KW-1185">Reference proteome</keyword>
<evidence type="ECO:0000256" key="2">
    <source>
        <dbReference type="ARBA" id="ARBA00022523"/>
    </source>
</evidence>
<name>A0A218X0F5_PUNGR</name>
<reference evidence="10" key="1">
    <citation type="journal article" date="2017" name="Plant J.">
        <title>The pomegranate (Punica granatum L.) genome and the genomics of punicalagin biosynthesis.</title>
        <authorList>
            <person name="Qin G."/>
            <person name="Xu C."/>
            <person name="Ming R."/>
            <person name="Tang H."/>
            <person name="Guyot R."/>
            <person name="Kramer E.M."/>
            <person name="Hu Y."/>
            <person name="Yi X."/>
            <person name="Qi Y."/>
            <person name="Xu X."/>
            <person name="Gao Z."/>
            <person name="Pan H."/>
            <person name="Jian J."/>
            <person name="Tian Y."/>
            <person name="Yue Z."/>
            <person name="Xu Y."/>
        </authorList>
    </citation>
    <scope>NUCLEOTIDE SEQUENCE [LARGE SCALE GENOMIC DNA]</scope>
    <source>
        <strain evidence="10">cv. Dabenzi</strain>
    </source>
</reference>
<evidence type="ECO:0000256" key="5">
    <source>
        <dbReference type="ARBA" id="ARBA00023157"/>
    </source>
</evidence>
<dbReference type="CDD" id="cd15798">
    <property type="entry name" value="PMEI-like_3"/>
    <property type="match status" value="1"/>
</dbReference>
<evidence type="ECO:0000313" key="10">
    <source>
        <dbReference type="Proteomes" id="UP000197138"/>
    </source>
</evidence>
<dbReference type="SMART" id="SM00856">
    <property type="entry name" value="PMEI"/>
    <property type="match status" value="1"/>
</dbReference>
<dbReference type="Pfam" id="PF04043">
    <property type="entry name" value="PMEI"/>
    <property type="match status" value="1"/>
</dbReference>
<dbReference type="PANTHER" id="PTHR31080:SF158">
    <property type="entry name" value="PLANT INVERTASE_PECTIN METHYLESTERASE INHIBITOR SUPERFAMILY PROTEIN"/>
    <property type="match status" value="1"/>
</dbReference>
<evidence type="ECO:0000256" key="1">
    <source>
        <dbReference type="ARBA" id="ARBA00004271"/>
    </source>
</evidence>
<accession>A0A218X0F5</accession>
<evidence type="ECO:0000313" key="12">
    <source>
        <dbReference type="RefSeq" id="XP_031402846.1"/>
    </source>
</evidence>
<organism evidence="9 10">
    <name type="scientific">Punica granatum</name>
    <name type="common">Pomegranate</name>
    <dbReference type="NCBI Taxonomy" id="22663"/>
    <lineage>
        <taxon>Eukaryota</taxon>
        <taxon>Viridiplantae</taxon>
        <taxon>Streptophyta</taxon>
        <taxon>Embryophyta</taxon>
        <taxon>Tracheophyta</taxon>
        <taxon>Spermatophyta</taxon>
        <taxon>Magnoliopsida</taxon>
        <taxon>eudicotyledons</taxon>
        <taxon>Gunneridae</taxon>
        <taxon>Pentapetalae</taxon>
        <taxon>rosids</taxon>
        <taxon>malvids</taxon>
        <taxon>Myrtales</taxon>
        <taxon>Lythraceae</taxon>
        <taxon>Punica</taxon>
    </lineage>
</organism>
<reference evidence="9" key="2">
    <citation type="submission" date="2017-06" db="EMBL/GenBank/DDBJ databases">
        <title>The pomegranate genome and the genomics of punicalagin biosynthesis.</title>
        <authorList>
            <person name="Xu C."/>
        </authorList>
    </citation>
    <scope>NUCLEOTIDE SEQUENCE [LARGE SCALE GENOMIC DNA]</scope>
    <source>
        <tissue evidence="9">Fresh leaf</tissue>
    </source>
</reference>
<keyword evidence="2" id="KW-0052">Apoplast</keyword>
<feature type="chain" id="PRO_5044569065" evidence="7">
    <location>
        <begin position="29"/>
        <end position="196"/>
    </location>
</feature>
<dbReference type="OrthoDB" id="1430376at2759"/>
<dbReference type="Gene3D" id="1.20.140.40">
    <property type="entry name" value="Invertase/pectin methylesterase inhibitor family protein"/>
    <property type="match status" value="1"/>
</dbReference>
<evidence type="ECO:0000259" key="8">
    <source>
        <dbReference type="SMART" id="SM00856"/>
    </source>
</evidence>
<keyword evidence="3" id="KW-0964">Secreted</keyword>
<evidence type="ECO:0000256" key="4">
    <source>
        <dbReference type="ARBA" id="ARBA00022729"/>
    </source>
</evidence>
<protein>
    <submittedName>
        <fullName evidence="12">Pectinesterase inhibitor 6</fullName>
    </submittedName>
</protein>
<feature type="signal peptide" evidence="7">
    <location>
        <begin position="1"/>
        <end position="28"/>
    </location>
</feature>
<dbReference type="GO" id="GO:0004857">
    <property type="term" value="F:enzyme inhibitor activity"/>
    <property type="evidence" value="ECO:0007669"/>
    <property type="project" value="InterPro"/>
</dbReference>
<reference evidence="11" key="3">
    <citation type="journal article" date="2020" name="Plant Biotechnol. J.">
        <title>The pomegranate (Punica granatum L.) draft genome dissects genetic divergence between soft- and hard-seeded cultivars.</title>
        <authorList>
            <person name="Luo X."/>
            <person name="Li H."/>
            <person name="Wu Z."/>
            <person name="Yao W."/>
            <person name="Zhao P."/>
            <person name="Cao D."/>
            <person name="Yu H."/>
            <person name="Li K."/>
            <person name="Poudel K."/>
            <person name="Zhao D."/>
            <person name="Zhang F."/>
            <person name="Xia X."/>
            <person name="Chen L."/>
            <person name="Wang Q."/>
            <person name="Jing D."/>
            <person name="Cao S."/>
        </authorList>
    </citation>
    <scope>NUCLEOTIDE SEQUENCE [LARGE SCALE GENOMIC DNA]</scope>
</reference>
<evidence type="ECO:0000313" key="11">
    <source>
        <dbReference type="Proteomes" id="UP000515151"/>
    </source>
</evidence>
<dbReference type="NCBIfam" id="TIGR01614">
    <property type="entry name" value="PME_inhib"/>
    <property type="match status" value="1"/>
</dbReference>
<dbReference type="SUPFAM" id="SSF101148">
    <property type="entry name" value="Plant invertase/pectin methylesterase inhibitor"/>
    <property type="match status" value="1"/>
</dbReference>
<dbReference type="InterPro" id="IPR035513">
    <property type="entry name" value="Invertase/methylesterase_inhib"/>
</dbReference>
<comment type="subcellular location">
    <subcellularLocation>
        <location evidence="1">Secreted</location>
        <location evidence="1">Extracellular space</location>
        <location evidence="1">Apoplast</location>
    </subcellularLocation>
</comment>
<proteinExistence type="inferred from homology"/>
<feature type="domain" description="Pectinesterase inhibitor" evidence="8">
    <location>
        <begin position="29"/>
        <end position="185"/>
    </location>
</feature>
<keyword evidence="4 7" id="KW-0732">Signal</keyword>
<dbReference type="Proteomes" id="UP000515151">
    <property type="component" value="Chromosome 6"/>
</dbReference>
<reference evidence="12" key="4">
    <citation type="submission" date="2025-04" db="UniProtKB">
        <authorList>
            <consortium name="RefSeq"/>
        </authorList>
    </citation>
    <scope>IDENTIFICATION</scope>
    <source>
        <tissue evidence="12">Leaf</tissue>
    </source>
</reference>
<dbReference type="GO" id="GO:0048046">
    <property type="term" value="C:apoplast"/>
    <property type="evidence" value="ECO:0007669"/>
    <property type="project" value="UniProtKB-SubCell"/>
</dbReference>
<sequence>MRLAGVSVSLALLVLLAVLPFKGRPVSGHIDRYVQEACRVTRYQDICIRSLAPFSNSARRSPSWWARAGVSVALKEVKAVAQYLEKSKRDGQMHGRRQRMALSDCTECFQDSIDNLHRCLGILRDLTKKGQLGSEINDLITWMSAALTNEDTCLDGFEGQKAKQVKLIRQKVLGVTYLTSNALALANKLANTMNPN</sequence>
<gene>
    <name evidence="12" type="primary">LOC116212395</name>
    <name evidence="9" type="ORF">CDL15_Pgr018510</name>
</gene>